<feature type="domain" description="Nudix hydrolase" evidence="3">
    <location>
        <begin position="5"/>
        <end position="147"/>
    </location>
</feature>
<dbReference type="GeneID" id="65109263"/>
<reference evidence="5" key="1">
    <citation type="submission" date="2016-09" db="EMBL/GenBank/DDBJ databases">
        <authorList>
            <person name="Kajsik M."/>
        </authorList>
    </citation>
    <scope>NUCLEOTIDE SEQUENCE [LARGE SCALE GENOMIC DNA]</scope>
</reference>
<evidence type="ECO:0000256" key="2">
    <source>
        <dbReference type="ARBA" id="ARBA00022801"/>
    </source>
</evidence>
<dbReference type="InterPro" id="IPR020476">
    <property type="entry name" value="Nudix_hydrolase"/>
</dbReference>
<dbReference type="KEGG" id="vg:65109263"/>
<keyword evidence="5" id="KW-1185">Reference proteome</keyword>
<keyword evidence="2 4" id="KW-0378">Hydrolase</keyword>
<dbReference type="GO" id="GO:0016787">
    <property type="term" value="F:hydrolase activity"/>
    <property type="evidence" value="ECO:0007669"/>
    <property type="project" value="UniProtKB-KW"/>
</dbReference>
<dbReference type="CDD" id="cd02883">
    <property type="entry name" value="NUDIX_Hydrolase"/>
    <property type="match status" value="1"/>
</dbReference>
<dbReference type="InterPro" id="IPR015797">
    <property type="entry name" value="NUDIX_hydrolase-like_dom_sf"/>
</dbReference>
<dbReference type="SUPFAM" id="SSF55811">
    <property type="entry name" value="Nudix"/>
    <property type="match status" value="1"/>
</dbReference>
<proteinExistence type="predicted"/>
<organism evidence="4 5">
    <name type="scientific">Cronobacter phage Pet-CM3-4</name>
    <dbReference type="NCBI Taxonomy" id="1892569"/>
    <lineage>
        <taxon>Viruses</taxon>
        <taxon>Duplodnaviria</taxon>
        <taxon>Heunggongvirae</taxon>
        <taxon>Uroviricota</taxon>
        <taxon>Caudoviricetes</taxon>
        <taxon>Pantevenvirales</taxon>
        <taxon>Straboviridae</taxon>
        <taxon>Tevenvirinae</taxon>
        <taxon>Karamvirus</taxon>
        <taxon>Karamvirus petcm34</taxon>
    </lineage>
</organism>
<protein>
    <submittedName>
        <fullName evidence="4">NTP pyrophosphohydrolases including oxidative damage repair enzymes</fullName>
    </submittedName>
</protein>
<dbReference type="PANTHER" id="PTHR43046:SF14">
    <property type="entry name" value="MUTT_NUDIX FAMILY PROTEIN"/>
    <property type="match status" value="1"/>
</dbReference>
<dbReference type="RefSeq" id="YP_010091731.1">
    <property type="nucleotide sequence ID" value="NC_055726.1"/>
</dbReference>
<evidence type="ECO:0000259" key="3">
    <source>
        <dbReference type="PROSITE" id="PS51462"/>
    </source>
</evidence>
<evidence type="ECO:0000313" key="4">
    <source>
        <dbReference type="EMBL" id="SCN45809.1"/>
    </source>
</evidence>
<dbReference type="Gene3D" id="3.90.79.10">
    <property type="entry name" value="Nucleoside Triphosphate Pyrophosphohydrolase"/>
    <property type="match status" value="1"/>
</dbReference>
<accession>A0A1D3RKK7</accession>
<sequence>MSKKIKEVSAGILFFTKDKELFMGRVTNSGLGGGPSRWDIPKGHIEPGESPLEAAVRECREETGFVDYNPGHLVDLGRHDYASNKDIHIFEYPFPVEHSQFRDCICTAYHTDEDGNEFPEIDAFALIHPRMWNVVMGPSLFSVMQKLYPKIIQDALWEC</sequence>
<dbReference type="Pfam" id="PF00293">
    <property type="entry name" value="NUDIX"/>
    <property type="match status" value="1"/>
</dbReference>
<dbReference type="PRINTS" id="PR00502">
    <property type="entry name" value="NUDIXFAMILY"/>
</dbReference>
<comment type="cofactor">
    <cofactor evidence="1">
        <name>Mg(2+)</name>
        <dbReference type="ChEBI" id="CHEBI:18420"/>
    </cofactor>
</comment>
<dbReference type="InterPro" id="IPR000086">
    <property type="entry name" value="NUDIX_hydrolase_dom"/>
</dbReference>
<evidence type="ECO:0000313" key="5">
    <source>
        <dbReference type="Proteomes" id="UP000279601"/>
    </source>
</evidence>
<evidence type="ECO:0000256" key="1">
    <source>
        <dbReference type="ARBA" id="ARBA00001946"/>
    </source>
</evidence>
<name>A0A1D3RKK7_9CAUD</name>
<dbReference type="EMBL" id="LT614807">
    <property type="protein sequence ID" value="SCN45809.1"/>
    <property type="molecule type" value="Genomic_DNA"/>
</dbReference>
<dbReference type="Proteomes" id="UP000279601">
    <property type="component" value="Segment"/>
</dbReference>
<dbReference type="PANTHER" id="PTHR43046">
    <property type="entry name" value="GDP-MANNOSE MANNOSYL HYDROLASE"/>
    <property type="match status" value="1"/>
</dbReference>
<dbReference type="PROSITE" id="PS51462">
    <property type="entry name" value="NUDIX"/>
    <property type="match status" value="1"/>
</dbReference>